<dbReference type="Proteomes" id="UP000060778">
    <property type="component" value="Chromosome"/>
</dbReference>
<dbReference type="RefSeq" id="WP_075049748.1">
    <property type="nucleotide sequence ID" value="NZ_CP006867.1"/>
</dbReference>
<dbReference type="STRING" id="940295.EYM_03910"/>
<dbReference type="EMBL" id="CP006867">
    <property type="protein sequence ID" value="ALU12450.1"/>
    <property type="molecule type" value="Genomic_DNA"/>
</dbReference>
<evidence type="ECO:0000313" key="2">
    <source>
        <dbReference type="Proteomes" id="UP000060778"/>
    </source>
</evidence>
<accession>A0A0U2VEL5</accession>
<reference evidence="1 2" key="1">
    <citation type="submission" date="2013-11" db="EMBL/GenBank/DDBJ databases">
        <title>Comparative genomics of Ignicoccus.</title>
        <authorList>
            <person name="Podar M."/>
        </authorList>
    </citation>
    <scope>NUCLEOTIDE SEQUENCE [LARGE SCALE GENOMIC DNA]</scope>
    <source>
        <strain evidence="1 2">DSM 13165</strain>
    </source>
</reference>
<organism evidence="1 2">
    <name type="scientific">Ignicoccus islandicus DSM 13165</name>
    <dbReference type="NCBI Taxonomy" id="940295"/>
    <lineage>
        <taxon>Archaea</taxon>
        <taxon>Thermoproteota</taxon>
        <taxon>Thermoprotei</taxon>
        <taxon>Desulfurococcales</taxon>
        <taxon>Desulfurococcaceae</taxon>
        <taxon>Ignicoccus</taxon>
    </lineage>
</organism>
<dbReference type="GeneID" id="30680176"/>
<gene>
    <name evidence="1" type="ORF">EYM_03910</name>
</gene>
<dbReference type="AlphaFoldDB" id="A0A0U2VEL5"/>
<name>A0A0U2VEL5_9CREN</name>
<evidence type="ECO:0000313" key="1">
    <source>
        <dbReference type="EMBL" id="ALU12450.1"/>
    </source>
</evidence>
<sequence length="65" mass="7899">MNVSTSRDNDFDYHFLTYMLTKIDQWKRDVMEVCNVFEIGEEEKRKALSDLDRLEEEILDILIFH</sequence>
<dbReference type="KEGG" id="iis:EYM_03910"/>
<proteinExistence type="predicted"/>
<protein>
    <submittedName>
        <fullName evidence="1">Uncharacterized protein</fullName>
    </submittedName>
</protein>
<keyword evidence="2" id="KW-1185">Reference proteome</keyword>